<name>A0A9X3FQA6_9LACT</name>
<dbReference type="Proteomes" id="UP001146670">
    <property type="component" value="Unassembled WGS sequence"/>
</dbReference>
<dbReference type="AlphaFoldDB" id="A0A9X3FQA6"/>
<dbReference type="InterPro" id="IPR029062">
    <property type="entry name" value="Class_I_gatase-like"/>
</dbReference>
<keyword evidence="3" id="KW-0315">Glutamine amidotransferase</keyword>
<dbReference type="EMBL" id="JAPRFR010000001">
    <property type="protein sequence ID" value="MCZ0725904.1"/>
    <property type="molecule type" value="Genomic_DNA"/>
</dbReference>
<organism evidence="3 4">
    <name type="scientific">Aerococcus kribbianus</name>
    <dbReference type="NCBI Taxonomy" id="2999064"/>
    <lineage>
        <taxon>Bacteria</taxon>
        <taxon>Bacillati</taxon>
        <taxon>Bacillota</taxon>
        <taxon>Bacilli</taxon>
        <taxon>Lactobacillales</taxon>
        <taxon>Aerococcaceae</taxon>
        <taxon>Aerococcus</taxon>
    </lineage>
</organism>
<keyword evidence="4" id="KW-1185">Reference proteome</keyword>
<dbReference type="PANTHER" id="PTHR42733:SF2">
    <property type="entry name" value="DJ-1_THIJ_PFPI FAMILY PROTEIN"/>
    <property type="match status" value="1"/>
</dbReference>
<protein>
    <submittedName>
        <fullName evidence="3">Type 1 glutamine amidotransferase</fullName>
    </submittedName>
</protein>
<feature type="domain" description="DJ-1/PfpI" evidence="2">
    <location>
        <begin position="4"/>
        <end position="168"/>
    </location>
</feature>
<dbReference type="InterPro" id="IPR006286">
    <property type="entry name" value="C56_PfpI-like"/>
</dbReference>
<comment type="similarity">
    <text evidence="1">Belongs to the peptidase C56 family.</text>
</comment>
<evidence type="ECO:0000259" key="2">
    <source>
        <dbReference type="Pfam" id="PF01965"/>
    </source>
</evidence>
<evidence type="ECO:0000313" key="3">
    <source>
        <dbReference type="EMBL" id="MCZ0725904.1"/>
    </source>
</evidence>
<dbReference type="SUPFAM" id="SSF52317">
    <property type="entry name" value="Class I glutamine amidotransferase-like"/>
    <property type="match status" value="1"/>
</dbReference>
<dbReference type="Gene3D" id="3.40.50.880">
    <property type="match status" value="1"/>
</dbReference>
<dbReference type="CDD" id="cd03134">
    <property type="entry name" value="GATase1_PfpI_like"/>
    <property type="match status" value="1"/>
</dbReference>
<dbReference type="PANTHER" id="PTHR42733">
    <property type="entry name" value="DJ-1 PROTEIN"/>
    <property type="match status" value="1"/>
</dbReference>
<dbReference type="NCBIfam" id="TIGR01382">
    <property type="entry name" value="PfpI"/>
    <property type="match status" value="1"/>
</dbReference>
<sequence length="173" mass="18876">MMVKIATVLTELFEDSEYTEPKKALEAAGHEVVTLGLEAGQTVTGKTDGVEATIEKAVADEDPADYDALLIPGGYSPDKLRKDDQVLDFVRHFAMQRKWIFTICHGPQLLVNAGVLNGKNLTAVKQVAIDVINAGGNFFDEEVVIDEIGRFVSSRTPDDLPAFDKAIVDVLEK</sequence>
<dbReference type="PROSITE" id="PS51276">
    <property type="entry name" value="PEPTIDASE_C56_PFPI"/>
    <property type="match status" value="1"/>
</dbReference>
<reference evidence="3" key="1">
    <citation type="submission" date="2022-12" db="EMBL/GenBank/DDBJ databases">
        <title>Description and comparative metabolic analysis of Aerococcus sp. nov., isolated from the feces of a pig.</title>
        <authorList>
            <person name="Chang Y.-H."/>
        </authorList>
    </citation>
    <scope>NUCLEOTIDE SEQUENCE</scope>
    <source>
        <strain evidence="3">YH-aer222</strain>
    </source>
</reference>
<proteinExistence type="inferred from homology"/>
<evidence type="ECO:0000256" key="1">
    <source>
        <dbReference type="ARBA" id="ARBA00008542"/>
    </source>
</evidence>
<accession>A0A9X3FQA6</accession>
<dbReference type="Pfam" id="PF01965">
    <property type="entry name" value="DJ-1_PfpI"/>
    <property type="match status" value="1"/>
</dbReference>
<dbReference type="InterPro" id="IPR002818">
    <property type="entry name" value="DJ-1/PfpI"/>
</dbReference>
<evidence type="ECO:0000313" key="4">
    <source>
        <dbReference type="Proteomes" id="UP001146670"/>
    </source>
</evidence>
<gene>
    <name evidence="3" type="ORF">OW157_04880</name>
</gene>
<comment type="caution">
    <text evidence="3">The sequence shown here is derived from an EMBL/GenBank/DDBJ whole genome shotgun (WGS) entry which is preliminary data.</text>
</comment>